<evidence type="ECO:0000313" key="3">
    <source>
        <dbReference type="EMBL" id="JAO04520.1"/>
    </source>
</evidence>
<feature type="coiled-coil region" evidence="1">
    <location>
        <begin position="8"/>
        <end position="35"/>
    </location>
</feature>
<sequence>MPVRKKDAQRALLLLEEYRNKLNHTEDRQLRLSIQRVIDIFQSNLFQALIDIQEFYEVTLLDNQRWAESSRGAEPGVPLHLWDLSSLQSPTGTSETLPSLSTSIEKYRHHDEDSSPQDQSPPPLTEEGAGPELVQVAEKNLNQIENVHGYVTHAHISPMKVGGGA</sequence>
<name>A0A0S7EKZ7_9TELE</name>
<dbReference type="EMBL" id="GBYX01477161">
    <property type="protein sequence ID" value="JAO04520.1"/>
    <property type="molecule type" value="Transcribed_RNA"/>
</dbReference>
<keyword evidence="1" id="KW-0175">Coiled coil</keyword>
<protein>
    <submittedName>
        <fullName evidence="3">DLG1</fullName>
    </submittedName>
</protein>
<dbReference type="InterPro" id="IPR015143">
    <property type="entry name" value="L27_1"/>
</dbReference>
<evidence type="ECO:0000256" key="2">
    <source>
        <dbReference type="SAM" id="MobiDB-lite"/>
    </source>
</evidence>
<dbReference type="Pfam" id="PF10608">
    <property type="entry name" value="MAGUK_N_PEST"/>
    <property type="match status" value="1"/>
</dbReference>
<dbReference type="InterPro" id="IPR004172">
    <property type="entry name" value="L27_dom"/>
</dbReference>
<dbReference type="InterPro" id="IPR019590">
    <property type="entry name" value="DLG1_PEST_dom"/>
</dbReference>
<gene>
    <name evidence="3" type="primary">DLG1</name>
</gene>
<proteinExistence type="predicted"/>
<dbReference type="Pfam" id="PF09058">
    <property type="entry name" value="L27_1"/>
    <property type="match status" value="1"/>
</dbReference>
<organism evidence="3">
    <name type="scientific">Poeciliopsis prolifica</name>
    <name type="common">blackstripe livebearer</name>
    <dbReference type="NCBI Taxonomy" id="188132"/>
    <lineage>
        <taxon>Eukaryota</taxon>
        <taxon>Metazoa</taxon>
        <taxon>Chordata</taxon>
        <taxon>Craniata</taxon>
        <taxon>Vertebrata</taxon>
        <taxon>Euteleostomi</taxon>
        <taxon>Actinopterygii</taxon>
        <taxon>Neopterygii</taxon>
        <taxon>Teleostei</taxon>
        <taxon>Neoteleostei</taxon>
        <taxon>Acanthomorphata</taxon>
        <taxon>Ovalentaria</taxon>
        <taxon>Atherinomorphae</taxon>
        <taxon>Cyprinodontiformes</taxon>
        <taxon>Poeciliidae</taxon>
        <taxon>Poeciliinae</taxon>
        <taxon>Poeciliopsis</taxon>
    </lineage>
</organism>
<feature type="compositionally biased region" description="Polar residues" evidence="2">
    <location>
        <begin position="85"/>
        <end position="104"/>
    </location>
</feature>
<dbReference type="FunFam" id="1.10.287.470:FF:000001">
    <property type="entry name" value="Disks large 1 isoform X3"/>
    <property type="match status" value="1"/>
</dbReference>
<dbReference type="AlphaFoldDB" id="A0A0S7EKZ7"/>
<dbReference type="Gene3D" id="1.10.287.470">
    <property type="entry name" value="Helix hairpin bin"/>
    <property type="match status" value="1"/>
</dbReference>
<dbReference type="SMART" id="SM00569">
    <property type="entry name" value="L27"/>
    <property type="match status" value="1"/>
</dbReference>
<evidence type="ECO:0000256" key="1">
    <source>
        <dbReference type="SAM" id="Coils"/>
    </source>
</evidence>
<accession>A0A0S7EKZ7</accession>
<dbReference type="SUPFAM" id="SSF101288">
    <property type="entry name" value="L27 domain"/>
    <property type="match status" value="1"/>
</dbReference>
<reference evidence="3" key="1">
    <citation type="submission" date="2014-12" db="EMBL/GenBank/DDBJ databases">
        <title>Parallel Evolution in Life History Adaptation Evident in the Tissue-Specific Poeciliopsis prolifica transcriptome.</title>
        <authorList>
            <person name="Jue N.K."/>
            <person name="Foley R.J."/>
            <person name="Obergfell C."/>
            <person name="Reznick D.N."/>
            <person name="O'Neill R.J."/>
            <person name="O'Neill M.J."/>
        </authorList>
    </citation>
    <scope>NUCLEOTIDE SEQUENCE</scope>
</reference>
<dbReference type="SMART" id="SM01277">
    <property type="entry name" value="MAGUK_N_PEST"/>
    <property type="match status" value="1"/>
</dbReference>
<dbReference type="PROSITE" id="PS51022">
    <property type="entry name" value="L27"/>
    <property type="match status" value="1"/>
</dbReference>
<dbReference type="InterPro" id="IPR036892">
    <property type="entry name" value="L27_dom_sf"/>
</dbReference>
<feature type="region of interest" description="Disordered" evidence="2">
    <location>
        <begin position="83"/>
        <end position="133"/>
    </location>
</feature>